<evidence type="ECO:0000256" key="1">
    <source>
        <dbReference type="ARBA" id="ARBA00009437"/>
    </source>
</evidence>
<dbReference type="Gene3D" id="3.40.190.10">
    <property type="entry name" value="Periplasmic binding protein-like II"/>
    <property type="match status" value="2"/>
</dbReference>
<protein>
    <submittedName>
        <fullName evidence="6">LysR family transcriptional regulator</fullName>
    </submittedName>
</protein>
<keyword evidence="3" id="KW-0238">DNA-binding</keyword>
<gene>
    <name evidence="6" type="ORF">EQ836_20475</name>
</gene>
<sequence>MRIRHLRYFLVVAEELSFSRAAARVHIEPSPLSRAIKELESGLGVSLFLRTKAGMHLTLAGEVFRDEARRILNMLEDAQSRVRSAERGYRGRLRIGLTDSLAQPYLTKLLARCREEEPLTEVKIVEMTVSEMVKALVHDQIDAGFTVHTELSAGLLKEVVWTDRPIIAIPRNHPLLSLEKIPLQEVARHTLILCHPELCSGGYDVIHRWFYEATLPFPTNAEYVSGHEPMVMLVAAGYGIGIGLASQITLYHHPDVIVRPVTDDVPSTATFITLLDQPHPEALSRFIERARQIGEVTIG</sequence>
<dbReference type="RefSeq" id="WP_143498617.1">
    <property type="nucleotide sequence ID" value="NZ_SCFV01000010.1"/>
</dbReference>
<dbReference type="Pfam" id="PF00126">
    <property type="entry name" value="HTH_1"/>
    <property type="match status" value="1"/>
</dbReference>
<dbReference type="CDD" id="cd08414">
    <property type="entry name" value="PBP2_LTTR_aromatics_like"/>
    <property type="match status" value="1"/>
</dbReference>
<evidence type="ECO:0000256" key="3">
    <source>
        <dbReference type="ARBA" id="ARBA00023125"/>
    </source>
</evidence>
<organism evidence="6 7">
    <name type="scientific">Ectopseudomonas mendocina</name>
    <name type="common">Pseudomonas mendocina</name>
    <dbReference type="NCBI Taxonomy" id="300"/>
    <lineage>
        <taxon>Bacteria</taxon>
        <taxon>Pseudomonadati</taxon>
        <taxon>Pseudomonadota</taxon>
        <taxon>Gammaproteobacteria</taxon>
        <taxon>Pseudomonadales</taxon>
        <taxon>Pseudomonadaceae</taxon>
        <taxon>Ectopseudomonas</taxon>
    </lineage>
</organism>
<dbReference type="InterPro" id="IPR005119">
    <property type="entry name" value="LysR_subst-bd"/>
</dbReference>
<dbReference type="Pfam" id="PF03466">
    <property type="entry name" value="LysR_substrate"/>
    <property type="match status" value="1"/>
</dbReference>
<reference evidence="6 7" key="1">
    <citation type="submission" date="2019-01" db="EMBL/GenBank/DDBJ databases">
        <title>Whole genome shotgun sequencing of Pseudomonas spp. isolated by its ability to degrade furfural.</title>
        <authorList>
            <person name="Donoso R."/>
            <person name="Farkas C."/>
            <person name="Villegas P."/>
            <person name="Gonzales-Toro F."/>
            <person name="Guajardo-Parra M."/>
            <person name="Araya-Nail M."/>
            <person name="Morgante V."/>
            <person name="Perez-Pantoja D."/>
        </authorList>
    </citation>
    <scope>NUCLEOTIDE SEQUENCE [LARGE SCALE GENOMIC DNA]</scope>
    <source>
        <strain evidence="6 7">VN231</strain>
    </source>
</reference>
<dbReference type="PANTHER" id="PTHR30346:SF0">
    <property type="entry name" value="HCA OPERON TRANSCRIPTIONAL ACTIVATOR HCAR"/>
    <property type="match status" value="1"/>
</dbReference>
<comment type="caution">
    <text evidence="6">The sequence shown here is derived from an EMBL/GenBank/DDBJ whole genome shotgun (WGS) entry which is preliminary data.</text>
</comment>
<accession>A0ABD7RSW5</accession>
<feature type="domain" description="HTH lysR-type" evidence="5">
    <location>
        <begin position="1"/>
        <end position="58"/>
    </location>
</feature>
<evidence type="ECO:0000259" key="5">
    <source>
        <dbReference type="PROSITE" id="PS50931"/>
    </source>
</evidence>
<dbReference type="Proteomes" id="UP000317327">
    <property type="component" value="Unassembled WGS sequence"/>
</dbReference>
<dbReference type="SUPFAM" id="SSF46785">
    <property type="entry name" value="Winged helix' DNA-binding domain"/>
    <property type="match status" value="1"/>
</dbReference>
<keyword evidence="4" id="KW-0804">Transcription</keyword>
<name>A0ABD7RSW5_ECTME</name>
<keyword evidence="2" id="KW-0805">Transcription regulation</keyword>
<comment type="similarity">
    <text evidence="1">Belongs to the LysR transcriptional regulatory family.</text>
</comment>
<dbReference type="InterPro" id="IPR036388">
    <property type="entry name" value="WH-like_DNA-bd_sf"/>
</dbReference>
<dbReference type="SUPFAM" id="SSF53850">
    <property type="entry name" value="Periplasmic binding protein-like II"/>
    <property type="match status" value="1"/>
</dbReference>
<evidence type="ECO:0000313" key="7">
    <source>
        <dbReference type="Proteomes" id="UP000317327"/>
    </source>
</evidence>
<dbReference type="FunFam" id="1.10.10.10:FF:000001">
    <property type="entry name" value="LysR family transcriptional regulator"/>
    <property type="match status" value="1"/>
</dbReference>
<dbReference type="GO" id="GO:0003677">
    <property type="term" value="F:DNA binding"/>
    <property type="evidence" value="ECO:0007669"/>
    <property type="project" value="UniProtKB-KW"/>
</dbReference>
<evidence type="ECO:0000256" key="2">
    <source>
        <dbReference type="ARBA" id="ARBA00023015"/>
    </source>
</evidence>
<dbReference type="Gene3D" id="1.10.10.10">
    <property type="entry name" value="Winged helix-like DNA-binding domain superfamily/Winged helix DNA-binding domain"/>
    <property type="match status" value="1"/>
</dbReference>
<dbReference type="PROSITE" id="PS50931">
    <property type="entry name" value="HTH_LYSR"/>
    <property type="match status" value="1"/>
</dbReference>
<evidence type="ECO:0000313" key="6">
    <source>
        <dbReference type="EMBL" id="TRO13993.1"/>
    </source>
</evidence>
<dbReference type="InterPro" id="IPR000847">
    <property type="entry name" value="LysR_HTH_N"/>
</dbReference>
<dbReference type="InterPro" id="IPR036390">
    <property type="entry name" value="WH_DNA-bd_sf"/>
</dbReference>
<evidence type="ECO:0000256" key="4">
    <source>
        <dbReference type="ARBA" id="ARBA00023163"/>
    </source>
</evidence>
<proteinExistence type="inferred from homology"/>
<dbReference type="AlphaFoldDB" id="A0ABD7RSW5"/>
<dbReference type="EMBL" id="SCFV01000010">
    <property type="protein sequence ID" value="TRO13993.1"/>
    <property type="molecule type" value="Genomic_DNA"/>
</dbReference>
<dbReference type="PANTHER" id="PTHR30346">
    <property type="entry name" value="TRANSCRIPTIONAL DUAL REGULATOR HCAR-RELATED"/>
    <property type="match status" value="1"/>
</dbReference>
<dbReference type="PRINTS" id="PR00039">
    <property type="entry name" value="HTHLYSR"/>
</dbReference>